<comment type="caution">
    <text evidence="2">The sequence shown here is derived from an EMBL/GenBank/DDBJ whole genome shotgun (WGS) entry which is preliminary data.</text>
</comment>
<dbReference type="EMBL" id="JAEUBD010001062">
    <property type="protein sequence ID" value="KAH3667716.1"/>
    <property type="molecule type" value="Genomic_DNA"/>
</dbReference>
<evidence type="ECO:0000313" key="3">
    <source>
        <dbReference type="Proteomes" id="UP000788993"/>
    </source>
</evidence>
<organism evidence="2 3">
    <name type="scientific">Ogataea polymorpha</name>
    <dbReference type="NCBI Taxonomy" id="460523"/>
    <lineage>
        <taxon>Eukaryota</taxon>
        <taxon>Fungi</taxon>
        <taxon>Dikarya</taxon>
        <taxon>Ascomycota</taxon>
        <taxon>Saccharomycotina</taxon>
        <taxon>Pichiomycetes</taxon>
        <taxon>Pichiales</taxon>
        <taxon>Pichiaceae</taxon>
        <taxon>Ogataea</taxon>
    </lineage>
</organism>
<reference evidence="2" key="1">
    <citation type="journal article" date="2021" name="Open Biol.">
        <title>Shared evolutionary footprints suggest mitochondrial oxidative damage underlies multiple complex I losses in fungi.</title>
        <authorList>
            <person name="Schikora-Tamarit M.A."/>
            <person name="Marcet-Houben M."/>
            <person name="Nosek J."/>
            <person name="Gabaldon T."/>
        </authorList>
    </citation>
    <scope>NUCLEOTIDE SEQUENCE</scope>
    <source>
        <strain evidence="2">NCAIM Y.01608</strain>
    </source>
</reference>
<reference evidence="2" key="2">
    <citation type="submission" date="2021-01" db="EMBL/GenBank/DDBJ databases">
        <authorList>
            <person name="Schikora-Tamarit M.A."/>
        </authorList>
    </citation>
    <scope>NUCLEOTIDE SEQUENCE</scope>
    <source>
        <strain evidence="2">NCAIM Y.01608</strain>
    </source>
</reference>
<gene>
    <name evidence="2" type="ORF">OGATHE_003239</name>
</gene>
<sequence length="410" mass="46437">MWSMSSNDLPAVSGNRKYTLGTISALMTAKIARDGVCWGPDTEWRDLCRIKPRHAKPADGKERVEHKQQHGRRYGRMEVIFFSRQVHGHRQHGHGDGLTGGTKYHQFPSANSFNQKERNPRGKKILCSVTSGKNTRVKRRHANVALEKRARIVRDQVDTGDLLENLRPKTKTHSVEVSVLALGEQLAGCERVAALEILLEQRHTHVVDLVLHFRVHRGHAIQASKHDTGSLVMTFFDEPSRRFWQLHDEWKNENWEDHLERDREPPCNRACGEVEPEIDPTSDNPADNKMANAEGCALQDGADSHHDAANENTPQSAELVSEIERRKSTGQTPYLVHSNRESLHGGSVRVSDGINRRESVSKRLKSQQRSHDSLVVSEKQESNRSHHTDRVLQCLASQTQEGGELAFLHR</sequence>
<evidence type="ECO:0000313" key="2">
    <source>
        <dbReference type="EMBL" id="KAH3667716.1"/>
    </source>
</evidence>
<feature type="region of interest" description="Disordered" evidence="1">
    <location>
        <begin position="328"/>
        <end position="390"/>
    </location>
</feature>
<name>A0A9P8T791_9ASCO</name>
<keyword evidence="3" id="KW-1185">Reference proteome</keyword>
<dbReference type="AlphaFoldDB" id="A0A9P8T791"/>
<evidence type="ECO:0000256" key="1">
    <source>
        <dbReference type="SAM" id="MobiDB-lite"/>
    </source>
</evidence>
<protein>
    <submittedName>
        <fullName evidence="2">Uncharacterized protein</fullName>
    </submittedName>
</protein>
<proteinExistence type="predicted"/>
<accession>A0A9P8T791</accession>
<dbReference type="Proteomes" id="UP000788993">
    <property type="component" value="Unassembled WGS sequence"/>
</dbReference>
<feature type="compositionally biased region" description="Basic and acidic residues" evidence="1">
    <location>
        <begin position="378"/>
        <end position="390"/>
    </location>
</feature>